<evidence type="ECO:0000256" key="1">
    <source>
        <dbReference type="SAM" id="MobiDB-lite"/>
    </source>
</evidence>
<feature type="compositionally biased region" description="Basic and acidic residues" evidence="1">
    <location>
        <begin position="254"/>
        <end position="263"/>
    </location>
</feature>
<feature type="compositionally biased region" description="Basic and acidic residues" evidence="1">
    <location>
        <begin position="403"/>
        <end position="417"/>
    </location>
</feature>
<dbReference type="STRING" id="2656787.A0A370TPA7"/>
<sequence length="666" mass="74304">MEQDDKFTPLPPISPIRPLHLRKQSSQIQITGHNHQYPPEINQTHKAESIPFVFPPRTSSLRYSADSIALGLLCLATPGPPPVSVDPAQFGDLSSMRNHLSSTSAQDAPSIDTSRSTVSSIEALYLSSGSSSAILGDFIPIDAMDVTPDMRNSDSIGRVDRPVNPYEFEPITPYINEARQTTMTEFITRATRENSTPPMPSPRPFHTKNSLSEGNGVYQPHRPSPLAVPFQKPARHMLHRSESSPSIPPLRFQARGDEGRGSEPTEFADEDNTLESPTRRGPDDRDYRSRRYRVEGAPLSFPSRSRHGLAISRSPSPTRSNIRSPGDESSNRSSRGRQQTISPPKPLDDVFETDEIDARRVAAAMSPLVDPIPKRSRSPMKKMFGDHGWLGQSPDELKEVKVRTKKSSLDRRDDSINRQKKPGMMGRLKNKFEEFAEKADINSKRSSTDKRPASSLLAISLGPPEQAQISMELELMLVHTGNSFLMNEFSRGRMAVDTIKKTVDTWKGKGRPGVIEFMYDQATQRELVAANQHTFRFHGQRAGDVIRVNSMLYNWKQVANLMSIRTFCNADTVILKLLFDIEQILELLGASEPIMLRVQQIRARVNELIRKTREKTVGKTNGLQHSTGEGSARDTHSSVGSRPRGLSTEDPYGGLKLVPDSYPEQV</sequence>
<name>A0A370TPA7_9HELO</name>
<feature type="region of interest" description="Disordered" evidence="1">
    <location>
        <begin position="403"/>
        <end position="422"/>
    </location>
</feature>
<proteinExistence type="predicted"/>
<dbReference type="RefSeq" id="XP_031870011.1">
    <property type="nucleotide sequence ID" value="XM_032013411.1"/>
</dbReference>
<evidence type="ECO:0000313" key="3">
    <source>
        <dbReference type="Proteomes" id="UP000254866"/>
    </source>
</evidence>
<dbReference type="Proteomes" id="UP000254866">
    <property type="component" value="Unassembled WGS sequence"/>
</dbReference>
<comment type="caution">
    <text evidence="2">The sequence shown here is derived from an EMBL/GenBank/DDBJ whole genome shotgun (WGS) entry which is preliminary data.</text>
</comment>
<keyword evidence="3" id="KW-1185">Reference proteome</keyword>
<dbReference type="OrthoDB" id="5229017at2759"/>
<dbReference type="GeneID" id="43597637"/>
<feature type="region of interest" description="Disordered" evidence="1">
    <location>
        <begin position="370"/>
        <end position="392"/>
    </location>
</feature>
<dbReference type="EMBL" id="NPIC01000003">
    <property type="protein sequence ID" value="RDL37355.1"/>
    <property type="molecule type" value="Genomic_DNA"/>
</dbReference>
<feature type="region of interest" description="Disordered" evidence="1">
    <location>
        <begin position="616"/>
        <end position="666"/>
    </location>
</feature>
<accession>A0A370TPA7</accession>
<reference evidence="2 3" key="1">
    <citation type="journal article" date="2018" name="IMA Fungus">
        <title>IMA Genome-F 9: Draft genome sequence of Annulohypoxylon stygium, Aspergillus mulundensis, Berkeleyomyces basicola (syn. Thielaviopsis basicola), Ceratocystis smalleyi, two Cercospora beticola strains, Coleophoma cylindrospora, Fusarium fracticaudum, Phialophora cf. hyalina, and Morchella septimelata.</title>
        <authorList>
            <person name="Wingfield B.D."/>
            <person name="Bills G.F."/>
            <person name="Dong Y."/>
            <person name="Huang W."/>
            <person name="Nel W.J."/>
            <person name="Swalarsk-Parry B.S."/>
            <person name="Vaghefi N."/>
            <person name="Wilken P.M."/>
            <person name="An Z."/>
            <person name="de Beer Z.W."/>
            <person name="De Vos L."/>
            <person name="Chen L."/>
            <person name="Duong T.A."/>
            <person name="Gao Y."/>
            <person name="Hammerbacher A."/>
            <person name="Kikkert J.R."/>
            <person name="Li Y."/>
            <person name="Li H."/>
            <person name="Li K."/>
            <person name="Li Q."/>
            <person name="Liu X."/>
            <person name="Ma X."/>
            <person name="Naidoo K."/>
            <person name="Pethybridge S.J."/>
            <person name="Sun J."/>
            <person name="Steenkamp E.T."/>
            <person name="van der Nest M.A."/>
            <person name="van Wyk S."/>
            <person name="Wingfield M.J."/>
            <person name="Xiong C."/>
            <person name="Yue Q."/>
            <person name="Zhang X."/>
        </authorList>
    </citation>
    <scope>NUCLEOTIDE SEQUENCE [LARGE SCALE GENOMIC DNA]</scope>
    <source>
        <strain evidence="2 3">BP 5553</strain>
    </source>
</reference>
<dbReference type="AlphaFoldDB" id="A0A370TPA7"/>
<protein>
    <submittedName>
        <fullName evidence="2">Uncharacterized protein</fullName>
    </submittedName>
</protein>
<feature type="compositionally biased region" description="Polar residues" evidence="1">
    <location>
        <begin position="618"/>
        <end position="629"/>
    </location>
</feature>
<feature type="compositionally biased region" description="Polar residues" evidence="1">
    <location>
        <begin position="331"/>
        <end position="342"/>
    </location>
</feature>
<feature type="compositionally biased region" description="Polar residues" evidence="1">
    <location>
        <begin position="313"/>
        <end position="324"/>
    </location>
</feature>
<evidence type="ECO:0000313" key="2">
    <source>
        <dbReference type="EMBL" id="RDL37355.1"/>
    </source>
</evidence>
<organism evidence="2 3">
    <name type="scientific">Venustampulla echinocandica</name>
    <dbReference type="NCBI Taxonomy" id="2656787"/>
    <lineage>
        <taxon>Eukaryota</taxon>
        <taxon>Fungi</taxon>
        <taxon>Dikarya</taxon>
        <taxon>Ascomycota</taxon>
        <taxon>Pezizomycotina</taxon>
        <taxon>Leotiomycetes</taxon>
        <taxon>Helotiales</taxon>
        <taxon>Pleuroascaceae</taxon>
        <taxon>Venustampulla</taxon>
    </lineage>
</organism>
<feature type="compositionally biased region" description="Basic and acidic residues" evidence="1">
    <location>
        <begin position="277"/>
        <end position="294"/>
    </location>
</feature>
<gene>
    <name evidence="2" type="ORF">BP5553_04788</name>
</gene>
<feature type="region of interest" description="Disordered" evidence="1">
    <location>
        <begin position="192"/>
        <end position="349"/>
    </location>
</feature>